<sequence length="82" mass="9608">MAPHSVASLEKKELYKILYKETVYEVFPFDVINLLQHRKGAPKNFKNITFYNLYLQLHSFFKDASSEDIGPLPANEEEEEKD</sequence>
<dbReference type="EMBL" id="CAKOFQ010007078">
    <property type="protein sequence ID" value="CAH1990066.1"/>
    <property type="molecule type" value="Genomic_DNA"/>
</dbReference>
<evidence type="ECO:0000313" key="2">
    <source>
        <dbReference type="Proteomes" id="UP001152888"/>
    </source>
</evidence>
<proteinExistence type="predicted"/>
<organism evidence="1 2">
    <name type="scientific">Acanthoscelides obtectus</name>
    <name type="common">Bean weevil</name>
    <name type="synonym">Bruchus obtectus</name>
    <dbReference type="NCBI Taxonomy" id="200917"/>
    <lineage>
        <taxon>Eukaryota</taxon>
        <taxon>Metazoa</taxon>
        <taxon>Ecdysozoa</taxon>
        <taxon>Arthropoda</taxon>
        <taxon>Hexapoda</taxon>
        <taxon>Insecta</taxon>
        <taxon>Pterygota</taxon>
        <taxon>Neoptera</taxon>
        <taxon>Endopterygota</taxon>
        <taxon>Coleoptera</taxon>
        <taxon>Polyphaga</taxon>
        <taxon>Cucujiformia</taxon>
        <taxon>Chrysomeloidea</taxon>
        <taxon>Chrysomelidae</taxon>
        <taxon>Bruchinae</taxon>
        <taxon>Bruchini</taxon>
        <taxon>Acanthoscelides</taxon>
    </lineage>
</organism>
<accession>A0A9P0PMQ9</accession>
<reference evidence="1" key="1">
    <citation type="submission" date="2022-03" db="EMBL/GenBank/DDBJ databases">
        <authorList>
            <person name="Sayadi A."/>
        </authorList>
    </citation>
    <scope>NUCLEOTIDE SEQUENCE</scope>
</reference>
<keyword evidence="2" id="KW-1185">Reference proteome</keyword>
<protein>
    <submittedName>
        <fullName evidence="1">Uncharacterized protein</fullName>
    </submittedName>
</protein>
<dbReference type="AlphaFoldDB" id="A0A9P0PMQ9"/>
<dbReference type="Proteomes" id="UP001152888">
    <property type="component" value="Unassembled WGS sequence"/>
</dbReference>
<gene>
    <name evidence="1" type="ORF">ACAOBT_LOCUS19433</name>
</gene>
<evidence type="ECO:0000313" key="1">
    <source>
        <dbReference type="EMBL" id="CAH1990066.1"/>
    </source>
</evidence>
<comment type="caution">
    <text evidence="1">The sequence shown here is derived from an EMBL/GenBank/DDBJ whole genome shotgun (WGS) entry which is preliminary data.</text>
</comment>
<name>A0A9P0PMQ9_ACAOB</name>